<evidence type="ECO:0000256" key="3">
    <source>
        <dbReference type="ARBA" id="ARBA00022845"/>
    </source>
</evidence>
<feature type="region of interest" description="Disordered" evidence="6">
    <location>
        <begin position="58"/>
        <end position="104"/>
    </location>
</feature>
<evidence type="ECO:0000313" key="8">
    <source>
        <dbReference type="Proteomes" id="UP000317691"/>
    </source>
</evidence>
<dbReference type="GO" id="GO:0048027">
    <property type="term" value="F:mRNA 5'-UTR binding"/>
    <property type="evidence" value="ECO:0007669"/>
    <property type="project" value="UniProtKB-UniRule"/>
</dbReference>
<evidence type="ECO:0000256" key="2">
    <source>
        <dbReference type="ARBA" id="ARBA00022491"/>
    </source>
</evidence>
<dbReference type="HAMAP" id="MF_00167">
    <property type="entry name" value="CsrA"/>
    <property type="match status" value="1"/>
</dbReference>
<dbReference type="Gene3D" id="2.60.40.4380">
    <property type="entry name" value="Translational regulator CsrA"/>
    <property type="match status" value="1"/>
</dbReference>
<evidence type="ECO:0000256" key="1">
    <source>
        <dbReference type="ARBA" id="ARBA00022490"/>
    </source>
</evidence>
<dbReference type="GO" id="GO:0005829">
    <property type="term" value="C:cytosol"/>
    <property type="evidence" value="ECO:0007669"/>
    <property type="project" value="TreeGrafter"/>
</dbReference>
<gene>
    <name evidence="5 7" type="primary">csrA</name>
    <name evidence="7" type="ORF">E6K79_06995</name>
</gene>
<dbReference type="SUPFAM" id="SSF117130">
    <property type="entry name" value="CsrA-like"/>
    <property type="match status" value="1"/>
</dbReference>
<dbReference type="PANTHER" id="PTHR34984:SF1">
    <property type="entry name" value="CARBON STORAGE REGULATOR"/>
    <property type="match status" value="1"/>
</dbReference>
<comment type="subcellular location">
    <subcellularLocation>
        <location evidence="5">Cytoplasm</location>
    </subcellularLocation>
</comment>
<evidence type="ECO:0000256" key="6">
    <source>
        <dbReference type="SAM" id="MobiDB-lite"/>
    </source>
</evidence>
<accession>A0A538TMD0</accession>
<dbReference type="Proteomes" id="UP000317691">
    <property type="component" value="Unassembled WGS sequence"/>
</dbReference>
<dbReference type="NCBIfam" id="NF002469">
    <property type="entry name" value="PRK01712.1"/>
    <property type="match status" value="1"/>
</dbReference>
<dbReference type="GO" id="GO:0006402">
    <property type="term" value="P:mRNA catabolic process"/>
    <property type="evidence" value="ECO:0007669"/>
    <property type="project" value="InterPro"/>
</dbReference>
<keyword evidence="5" id="KW-1005">Bacterial flagellum biogenesis</keyword>
<dbReference type="GO" id="GO:1902208">
    <property type="term" value="P:regulation of bacterial-type flagellum assembly"/>
    <property type="evidence" value="ECO:0007669"/>
    <property type="project" value="UniProtKB-UniRule"/>
</dbReference>
<dbReference type="InterPro" id="IPR003751">
    <property type="entry name" value="CsrA"/>
</dbReference>
<keyword evidence="2 5" id="KW-0678">Repressor</keyword>
<protein>
    <recommendedName>
        <fullName evidence="5">Translational regulator CsrA</fullName>
    </recommendedName>
</protein>
<dbReference type="GO" id="GO:0006109">
    <property type="term" value="P:regulation of carbohydrate metabolic process"/>
    <property type="evidence" value="ECO:0007669"/>
    <property type="project" value="InterPro"/>
</dbReference>
<evidence type="ECO:0000256" key="5">
    <source>
        <dbReference type="HAMAP-Rule" id="MF_00167"/>
    </source>
</evidence>
<comment type="caution">
    <text evidence="7">The sequence shown here is derived from an EMBL/GenBank/DDBJ whole genome shotgun (WGS) entry which is preliminary data.</text>
</comment>
<organism evidence="7 8">
    <name type="scientific">Eiseniibacteriota bacterium</name>
    <dbReference type="NCBI Taxonomy" id="2212470"/>
    <lineage>
        <taxon>Bacteria</taxon>
        <taxon>Candidatus Eiseniibacteriota</taxon>
    </lineage>
</organism>
<dbReference type="AlphaFoldDB" id="A0A538TMD0"/>
<dbReference type="GO" id="GO:0045947">
    <property type="term" value="P:negative regulation of translational initiation"/>
    <property type="evidence" value="ECO:0007669"/>
    <property type="project" value="UniProtKB-UniRule"/>
</dbReference>
<keyword evidence="4 5" id="KW-0694">RNA-binding</keyword>
<reference evidence="7 8" key="1">
    <citation type="journal article" date="2019" name="Nat. Microbiol.">
        <title>Mediterranean grassland soil C-N compound turnover is dependent on rainfall and depth, and is mediated by genomically divergent microorganisms.</title>
        <authorList>
            <person name="Diamond S."/>
            <person name="Andeer P.F."/>
            <person name="Li Z."/>
            <person name="Crits-Christoph A."/>
            <person name="Burstein D."/>
            <person name="Anantharaman K."/>
            <person name="Lane K.R."/>
            <person name="Thomas B.C."/>
            <person name="Pan C."/>
            <person name="Northen T.R."/>
            <person name="Banfield J.F."/>
        </authorList>
    </citation>
    <scope>NUCLEOTIDE SEQUENCE [LARGE SCALE GENOMIC DNA]</scope>
    <source>
        <strain evidence="7">WS_9</strain>
    </source>
</reference>
<evidence type="ECO:0000256" key="4">
    <source>
        <dbReference type="ARBA" id="ARBA00022884"/>
    </source>
</evidence>
<dbReference type="GO" id="GO:0044781">
    <property type="term" value="P:bacterial-type flagellum organization"/>
    <property type="evidence" value="ECO:0007669"/>
    <property type="project" value="UniProtKB-KW"/>
</dbReference>
<keyword evidence="1 5" id="KW-0963">Cytoplasm</keyword>
<dbReference type="PANTHER" id="PTHR34984">
    <property type="entry name" value="CARBON STORAGE REGULATOR"/>
    <property type="match status" value="1"/>
</dbReference>
<sequence>MLLLTRKLGENIRIGDDVKITIVEVKGNHVKLGIDAPPSVKVHREEIYERIQQENRRAQALKADGGVAPAAGNSGAGPSPTPGNGGTPAVGNPDPGDRGQEKKP</sequence>
<proteinExistence type="inferred from homology"/>
<keyword evidence="3 5" id="KW-0810">Translation regulation</keyword>
<dbReference type="FunFam" id="2.60.40.4380:FF:000002">
    <property type="entry name" value="Translational regulator CsrA"/>
    <property type="match status" value="1"/>
</dbReference>
<comment type="similarity">
    <text evidence="5">Belongs to the CsrA/RsmA family.</text>
</comment>
<feature type="compositionally biased region" description="Basic and acidic residues" evidence="6">
    <location>
        <begin position="95"/>
        <end position="104"/>
    </location>
</feature>
<dbReference type="InterPro" id="IPR036107">
    <property type="entry name" value="CsrA_sf"/>
</dbReference>
<comment type="function">
    <text evidence="5">A translational regulator that binds mRNA to regulate translation initiation and/or mRNA stability. Usually binds in the 5'-UTR at or near the Shine-Dalgarno sequence preventing ribosome-binding, thus repressing translation. Its main target seems to be the major flagellin gene, while its function is anatagonized by FliW.</text>
</comment>
<feature type="compositionally biased region" description="Low complexity" evidence="6">
    <location>
        <begin position="65"/>
        <end position="78"/>
    </location>
</feature>
<dbReference type="NCBIfam" id="TIGR00202">
    <property type="entry name" value="csrA"/>
    <property type="match status" value="1"/>
</dbReference>
<evidence type="ECO:0000313" key="7">
    <source>
        <dbReference type="EMBL" id="TMQ64777.1"/>
    </source>
</evidence>
<dbReference type="Pfam" id="PF02599">
    <property type="entry name" value="CsrA"/>
    <property type="match status" value="1"/>
</dbReference>
<comment type="subunit">
    <text evidence="5">Homodimer; the beta-strands of each monomer intercalate to form a hydrophobic core, while the alpha-helices form wings that extend away from the core.</text>
</comment>
<dbReference type="EMBL" id="VBOZ01000017">
    <property type="protein sequence ID" value="TMQ64777.1"/>
    <property type="molecule type" value="Genomic_DNA"/>
</dbReference>
<name>A0A538TMD0_UNCEI</name>